<sequence>MLGRPARGQRGAALVPSLLFSCPQLEVSAFLSRAANTRTDVTLDRCDNVVRIVTNSYCDSSNFFLQPFCKYSRSVPQTQEKVKDAVLLSCTVCVAGNGPGGFAAL</sequence>
<dbReference type="EMBL" id="KN123186">
    <property type="protein sequence ID" value="KFO26426.1"/>
    <property type="molecule type" value="Genomic_DNA"/>
</dbReference>
<dbReference type="AlphaFoldDB" id="A0A091DUD8"/>
<dbReference type="Proteomes" id="UP000028990">
    <property type="component" value="Unassembled WGS sequence"/>
</dbReference>
<accession>A0A091DUD8</accession>
<organism evidence="1 2">
    <name type="scientific">Fukomys damarensis</name>
    <name type="common">Damaraland mole rat</name>
    <name type="synonym">Cryptomys damarensis</name>
    <dbReference type="NCBI Taxonomy" id="885580"/>
    <lineage>
        <taxon>Eukaryota</taxon>
        <taxon>Metazoa</taxon>
        <taxon>Chordata</taxon>
        <taxon>Craniata</taxon>
        <taxon>Vertebrata</taxon>
        <taxon>Euteleostomi</taxon>
        <taxon>Mammalia</taxon>
        <taxon>Eutheria</taxon>
        <taxon>Euarchontoglires</taxon>
        <taxon>Glires</taxon>
        <taxon>Rodentia</taxon>
        <taxon>Hystricomorpha</taxon>
        <taxon>Bathyergidae</taxon>
        <taxon>Fukomys</taxon>
    </lineage>
</organism>
<name>A0A091DUD8_FUKDA</name>
<reference evidence="1 2" key="1">
    <citation type="submission" date="2013-11" db="EMBL/GenBank/DDBJ databases">
        <title>The Damaraland mole rat (Fukomys damarensis) genome and evolution of African mole rats.</title>
        <authorList>
            <person name="Gladyshev V.N."/>
            <person name="Fang X."/>
        </authorList>
    </citation>
    <scope>NUCLEOTIDE SEQUENCE [LARGE SCALE GENOMIC DNA]</scope>
    <source>
        <tissue evidence="1">Liver</tissue>
    </source>
</reference>
<evidence type="ECO:0000313" key="1">
    <source>
        <dbReference type="EMBL" id="KFO26426.1"/>
    </source>
</evidence>
<proteinExistence type="predicted"/>
<keyword evidence="2" id="KW-1185">Reference proteome</keyword>
<evidence type="ECO:0000313" key="2">
    <source>
        <dbReference type="Proteomes" id="UP000028990"/>
    </source>
</evidence>
<protein>
    <submittedName>
        <fullName evidence="1">Uncharacterized protein</fullName>
    </submittedName>
</protein>
<dbReference type="PROSITE" id="PS51257">
    <property type="entry name" value="PROKAR_LIPOPROTEIN"/>
    <property type="match status" value="1"/>
</dbReference>
<gene>
    <name evidence="1" type="ORF">H920_12213</name>
</gene>